<proteinExistence type="predicted"/>
<organism evidence="1 2">
    <name type="scientific">Paractinoplanes brasiliensis</name>
    <dbReference type="NCBI Taxonomy" id="52695"/>
    <lineage>
        <taxon>Bacteria</taxon>
        <taxon>Bacillati</taxon>
        <taxon>Actinomycetota</taxon>
        <taxon>Actinomycetes</taxon>
        <taxon>Micromonosporales</taxon>
        <taxon>Micromonosporaceae</taxon>
        <taxon>Paractinoplanes</taxon>
    </lineage>
</organism>
<dbReference type="Pfam" id="PF19560">
    <property type="entry name" value="DUF6082"/>
    <property type="match status" value="1"/>
</dbReference>
<name>A0A4R6K0C2_9ACTN</name>
<evidence type="ECO:0000313" key="2">
    <source>
        <dbReference type="Proteomes" id="UP000294901"/>
    </source>
</evidence>
<comment type="caution">
    <text evidence="1">The sequence shown here is derived from an EMBL/GenBank/DDBJ whole genome shotgun (WGS) entry which is preliminary data.</text>
</comment>
<dbReference type="RefSeq" id="WP_133875645.1">
    <property type="nucleotide sequence ID" value="NZ_BOMD01000024.1"/>
</dbReference>
<sequence length="154" mass="16933">MGSEVVSIAFSLVALVAAAASLTLQARDVFASRHQAIRSAQLELVQMAIDNPALYLGYEPTEQERATFQHRGYVNLFIKHIELGYLTGTLGEPETRTQMSELFANPGPREAWAAMRSVWTAEATSAAKRRFVHIVEDEYRLIARPGLTDGDGPG</sequence>
<gene>
    <name evidence="1" type="ORF">C8E87_5388</name>
</gene>
<keyword evidence="2" id="KW-1185">Reference proteome</keyword>
<accession>A0A4R6K0C2</accession>
<dbReference type="OrthoDB" id="3390190at2"/>
<reference evidence="1 2" key="1">
    <citation type="submission" date="2019-03" db="EMBL/GenBank/DDBJ databases">
        <title>Sequencing the genomes of 1000 actinobacteria strains.</title>
        <authorList>
            <person name="Klenk H.-P."/>
        </authorList>
    </citation>
    <scope>NUCLEOTIDE SEQUENCE [LARGE SCALE GENOMIC DNA]</scope>
    <source>
        <strain evidence="1 2">DSM 43805</strain>
    </source>
</reference>
<dbReference type="AlphaFoldDB" id="A0A4R6K0C2"/>
<dbReference type="InterPro" id="IPR045728">
    <property type="entry name" value="DUF6082"/>
</dbReference>
<protein>
    <submittedName>
        <fullName evidence="1">Uncharacterized protein</fullName>
    </submittedName>
</protein>
<dbReference type="EMBL" id="SNWR01000001">
    <property type="protein sequence ID" value="TDO41652.1"/>
    <property type="molecule type" value="Genomic_DNA"/>
</dbReference>
<evidence type="ECO:0000313" key="1">
    <source>
        <dbReference type="EMBL" id="TDO41652.1"/>
    </source>
</evidence>
<dbReference type="Proteomes" id="UP000294901">
    <property type="component" value="Unassembled WGS sequence"/>
</dbReference>